<dbReference type="AlphaFoldDB" id="A0A7S1WW26"/>
<feature type="region of interest" description="Disordered" evidence="1">
    <location>
        <begin position="110"/>
        <end position="150"/>
    </location>
</feature>
<organism evidence="2">
    <name type="scientific">Alexandrium catenella</name>
    <name type="common">Red tide dinoflagellate</name>
    <name type="synonym">Gonyaulax catenella</name>
    <dbReference type="NCBI Taxonomy" id="2925"/>
    <lineage>
        <taxon>Eukaryota</taxon>
        <taxon>Sar</taxon>
        <taxon>Alveolata</taxon>
        <taxon>Dinophyceae</taxon>
        <taxon>Gonyaulacales</taxon>
        <taxon>Pyrocystaceae</taxon>
        <taxon>Alexandrium</taxon>
    </lineage>
</organism>
<accession>A0A7S1WW26</accession>
<proteinExistence type="predicted"/>
<dbReference type="Gene3D" id="1.25.40.10">
    <property type="entry name" value="Tetratricopeptide repeat domain"/>
    <property type="match status" value="1"/>
</dbReference>
<evidence type="ECO:0000256" key="1">
    <source>
        <dbReference type="SAM" id="MobiDB-lite"/>
    </source>
</evidence>
<dbReference type="InterPro" id="IPR011990">
    <property type="entry name" value="TPR-like_helical_dom_sf"/>
</dbReference>
<name>A0A7S1WW26_ALECA</name>
<reference evidence="2" key="1">
    <citation type="submission" date="2021-01" db="EMBL/GenBank/DDBJ databases">
        <authorList>
            <person name="Corre E."/>
            <person name="Pelletier E."/>
            <person name="Niang G."/>
            <person name="Scheremetjew M."/>
            <person name="Finn R."/>
            <person name="Kale V."/>
            <person name="Holt S."/>
            <person name="Cochrane G."/>
            <person name="Meng A."/>
            <person name="Brown T."/>
            <person name="Cohen L."/>
        </authorList>
    </citation>
    <scope>NUCLEOTIDE SEQUENCE</scope>
    <source>
        <strain evidence="2">OF101</strain>
    </source>
</reference>
<dbReference type="SUPFAM" id="SSF48452">
    <property type="entry name" value="TPR-like"/>
    <property type="match status" value="1"/>
</dbReference>
<dbReference type="EMBL" id="HBGE01111957">
    <property type="protein sequence ID" value="CAD9189971.1"/>
    <property type="molecule type" value="Transcribed_RNA"/>
</dbReference>
<protein>
    <submittedName>
        <fullName evidence="2">Uncharacterized protein</fullName>
    </submittedName>
</protein>
<gene>
    <name evidence="2" type="ORF">ACAT0790_LOCUS66745</name>
</gene>
<evidence type="ECO:0000313" key="2">
    <source>
        <dbReference type="EMBL" id="CAD9189971.1"/>
    </source>
</evidence>
<sequence>MLRYLGVTRMEMGELDGALEVFTHAKGILKSTQTLDSAIAAKLLCDFGLVYVKLGCTDQAFEACVQAQKLHARLGLTLTDEARRLAELARTPEIVRHALARWQENRRVWGAEEGDPSPRSSSGNEEHSLVQVKSALPGDEPSPKVGSKRKSLKAAILRQMPWTALQKLTSRNQRQGTLPYTSTSSLFVLAVRAAVRTGEDMTPSTGLVRFSSEEAFASQAIHCSEGG</sequence>